<sequence length="60" mass="6629">MRDCVQEQVVLDEKDDGEEDGAVEVEVDCDGAANVEVLLDDISPILTDRMYSKNIAKARC</sequence>
<organism evidence="1 2">
    <name type="scientific">Dovyalis caffra</name>
    <dbReference type="NCBI Taxonomy" id="77055"/>
    <lineage>
        <taxon>Eukaryota</taxon>
        <taxon>Viridiplantae</taxon>
        <taxon>Streptophyta</taxon>
        <taxon>Embryophyta</taxon>
        <taxon>Tracheophyta</taxon>
        <taxon>Spermatophyta</taxon>
        <taxon>Magnoliopsida</taxon>
        <taxon>eudicotyledons</taxon>
        <taxon>Gunneridae</taxon>
        <taxon>Pentapetalae</taxon>
        <taxon>rosids</taxon>
        <taxon>fabids</taxon>
        <taxon>Malpighiales</taxon>
        <taxon>Salicaceae</taxon>
        <taxon>Flacourtieae</taxon>
        <taxon>Dovyalis</taxon>
    </lineage>
</organism>
<protein>
    <submittedName>
        <fullName evidence="1">Uncharacterized protein</fullName>
    </submittedName>
</protein>
<keyword evidence="2" id="KW-1185">Reference proteome</keyword>
<evidence type="ECO:0000313" key="2">
    <source>
        <dbReference type="Proteomes" id="UP001314170"/>
    </source>
</evidence>
<comment type="caution">
    <text evidence="1">The sequence shown here is derived from an EMBL/GenBank/DDBJ whole genome shotgun (WGS) entry which is preliminary data.</text>
</comment>
<evidence type="ECO:0000313" key="1">
    <source>
        <dbReference type="EMBL" id="CAK7323536.1"/>
    </source>
</evidence>
<dbReference type="Proteomes" id="UP001314170">
    <property type="component" value="Unassembled WGS sequence"/>
</dbReference>
<accession>A0AAV1QPQ8</accession>
<proteinExistence type="predicted"/>
<name>A0AAV1QPQ8_9ROSI</name>
<gene>
    <name evidence="1" type="ORF">DCAF_LOCUS1165</name>
</gene>
<reference evidence="1 2" key="1">
    <citation type="submission" date="2024-01" db="EMBL/GenBank/DDBJ databases">
        <authorList>
            <person name="Waweru B."/>
        </authorList>
    </citation>
    <scope>NUCLEOTIDE SEQUENCE [LARGE SCALE GENOMIC DNA]</scope>
</reference>
<dbReference type="AlphaFoldDB" id="A0AAV1QPQ8"/>
<dbReference type="EMBL" id="CAWUPB010000128">
    <property type="protein sequence ID" value="CAK7323536.1"/>
    <property type="molecule type" value="Genomic_DNA"/>
</dbReference>